<dbReference type="EMBL" id="VOPL01000005">
    <property type="protein sequence ID" value="TXB68220.1"/>
    <property type="molecule type" value="Genomic_DNA"/>
</dbReference>
<dbReference type="PANTHER" id="PTHR43045:SF2">
    <property type="entry name" value="INNER MEMBRANE METABOLITE TRANSPORT PROTEIN YHJE"/>
    <property type="match status" value="1"/>
</dbReference>
<feature type="transmembrane region" description="Helical" evidence="7">
    <location>
        <begin position="124"/>
        <end position="146"/>
    </location>
</feature>
<feature type="transmembrane region" description="Helical" evidence="7">
    <location>
        <begin position="199"/>
        <end position="218"/>
    </location>
</feature>
<feature type="transmembrane region" description="Helical" evidence="7">
    <location>
        <begin position="41"/>
        <end position="60"/>
    </location>
</feature>
<evidence type="ECO:0000256" key="6">
    <source>
        <dbReference type="ARBA" id="ARBA00023136"/>
    </source>
</evidence>
<reference evidence="9 10" key="1">
    <citation type="submission" date="2019-08" db="EMBL/GenBank/DDBJ databases">
        <authorList>
            <person name="Ye J."/>
        </authorList>
    </citation>
    <scope>NUCLEOTIDE SEQUENCE [LARGE SCALE GENOMIC DNA]</scope>
    <source>
        <strain evidence="9 10">TK008</strain>
    </source>
</reference>
<dbReference type="Gene3D" id="1.20.1250.20">
    <property type="entry name" value="MFS general substrate transporter like domains"/>
    <property type="match status" value="2"/>
</dbReference>
<keyword evidence="6 7" id="KW-0472">Membrane</keyword>
<dbReference type="Proteomes" id="UP000321562">
    <property type="component" value="Unassembled WGS sequence"/>
</dbReference>
<dbReference type="PROSITE" id="PS50850">
    <property type="entry name" value="MFS"/>
    <property type="match status" value="1"/>
</dbReference>
<evidence type="ECO:0000256" key="2">
    <source>
        <dbReference type="ARBA" id="ARBA00022448"/>
    </source>
</evidence>
<dbReference type="InterPro" id="IPR020846">
    <property type="entry name" value="MFS_dom"/>
</dbReference>
<gene>
    <name evidence="9" type="ORF">FQV27_13650</name>
</gene>
<feature type="transmembrane region" description="Helical" evidence="7">
    <location>
        <begin position="286"/>
        <end position="311"/>
    </location>
</feature>
<dbReference type="RefSeq" id="WP_147099465.1">
    <property type="nucleotide sequence ID" value="NZ_JBHUFH010000003.1"/>
</dbReference>
<name>A0A5C6S2Z6_9RHOB</name>
<dbReference type="Pfam" id="PF07690">
    <property type="entry name" value="MFS_1"/>
    <property type="match status" value="1"/>
</dbReference>
<evidence type="ECO:0000256" key="7">
    <source>
        <dbReference type="SAM" id="Phobius"/>
    </source>
</evidence>
<proteinExistence type="predicted"/>
<evidence type="ECO:0000256" key="4">
    <source>
        <dbReference type="ARBA" id="ARBA00022692"/>
    </source>
</evidence>
<keyword evidence="4 7" id="KW-0812">Transmembrane</keyword>
<dbReference type="SUPFAM" id="SSF103473">
    <property type="entry name" value="MFS general substrate transporter"/>
    <property type="match status" value="1"/>
</dbReference>
<evidence type="ECO:0000256" key="1">
    <source>
        <dbReference type="ARBA" id="ARBA00004651"/>
    </source>
</evidence>
<feature type="transmembrane region" description="Helical" evidence="7">
    <location>
        <begin position="348"/>
        <end position="371"/>
    </location>
</feature>
<dbReference type="InterPro" id="IPR036259">
    <property type="entry name" value="MFS_trans_sf"/>
</dbReference>
<evidence type="ECO:0000313" key="10">
    <source>
        <dbReference type="Proteomes" id="UP000321562"/>
    </source>
</evidence>
<keyword evidence="3" id="KW-1003">Cell membrane</keyword>
<evidence type="ECO:0000256" key="5">
    <source>
        <dbReference type="ARBA" id="ARBA00022989"/>
    </source>
</evidence>
<comment type="subcellular location">
    <subcellularLocation>
        <location evidence="1">Cell membrane</location>
        <topology evidence="1">Multi-pass membrane protein</topology>
    </subcellularLocation>
</comment>
<sequence>MDATADSAPNDPAKKAPEEHVRLSDIAIGVVIGRTSEFFDFFVFAIASVLVFPRFIFSFASPVNGILFAFLVLALGFVARPVGSFVFTEIDRRWGRGTKLTTALFLLGLSTVAISFLPSYDDEGWLTVASLCLFRMGQGAALGGAWDGMSSLLAMKAPEGKKGRYATIPQIGAPLGLILASGLFIFLRTSLSEGEFLSFGWRYPFFVAFAINVVALFARLRLAVSEEFDTLYAEAELRPRINPRLLREEATNIIAGAFIPLATLALFHMVTVFPLAWIYLNAPENITGFLLIEIVGALIGLGGIIASGFIADRTGRRTLLRNCAIGIAVYAVISPLLLSLGFSGEALYVFIGFALLGLSFGQSSGAVASGFQMKNRYTASNLTADLSWMFGAGFAPFVALYLTETFGLWSAGAYLLSGALGTLAALTLFRRTQAMRRQQDNSWR</sequence>
<accession>A0A5C6S2Z6</accession>
<keyword evidence="2" id="KW-0813">Transport</keyword>
<feature type="transmembrane region" description="Helical" evidence="7">
    <location>
        <begin position="66"/>
        <end position="88"/>
    </location>
</feature>
<protein>
    <submittedName>
        <fullName evidence="9">MHS family MFS transporter</fullName>
    </submittedName>
</protein>
<dbReference type="GO" id="GO:0022857">
    <property type="term" value="F:transmembrane transporter activity"/>
    <property type="evidence" value="ECO:0007669"/>
    <property type="project" value="InterPro"/>
</dbReference>
<feature type="transmembrane region" description="Helical" evidence="7">
    <location>
        <begin position="408"/>
        <end position="429"/>
    </location>
</feature>
<evidence type="ECO:0000313" key="9">
    <source>
        <dbReference type="EMBL" id="TXB68220.1"/>
    </source>
</evidence>
<dbReference type="OrthoDB" id="9783227at2"/>
<organism evidence="9 10">
    <name type="scientific">Paracoccus aurantiacus</name>
    <dbReference type="NCBI Taxonomy" id="2599412"/>
    <lineage>
        <taxon>Bacteria</taxon>
        <taxon>Pseudomonadati</taxon>
        <taxon>Pseudomonadota</taxon>
        <taxon>Alphaproteobacteria</taxon>
        <taxon>Rhodobacterales</taxon>
        <taxon>Paracoccaceae</taxon>
        <taxon>Paracoccus</taxon>
    </lineage>
</organism>
<feature type="transmembrane region" description="Helical" evidence="7">
    <location>
        <begin position="253"/>
        <end position="280"/>
    </location>
</feature>
<keyword evidence="10" id="KW-1185">Reference proteome</keyword>
<evidence type="ECO:0000256" key="3">
    <source>
        <dbReference type="ARBA" id="ARBA00022475"/>
    </source>
</evidence>
<keyword evidence="5 7" id="KW-1133">Transmembrane helix</keyword>
<comment type="caution">
    <text evidence="9">The sequence shown here is derived from an EMBL/GenBank/DDBJ whole genome shotgun (WGS) entry which is preliminary data.</text>
</comment>
<dbReference type="GO" id="GO:0005886">
    <property type="term" value="C:plasma membrane"/>
    <property type="evidence" value="ECO:0007669"/>
    <property type="project" value="UniProtKB-SubCell"/>
</dbReference>
<feature type="transmembrane region" description="Helical" evidence="7">
    <location>
        <begin position="100"/>
        <end position="118"/>
    </location>
</feature>
<feature type="transmembrane region" description="Helical" evidence="7">
    <location>
        <begin position="167"/>
        <end position="187"/>
    </location>
</feature>
<evidence type="ECO:0000259" key="8">
    <source>
        <dbReference type="PROSITE" id="PS50850"/>
    </source>
</evidence>
<feature type="transmembrane region" description="Helical" evidence="7">
    <location>
        <begin position="383"/>
        <end position="402"/>
    </location>
</feature>
<feature type="domain" description="Major facilitator superfamily (MFS) profile" evidence="8">
    <location>
        <begin position="26"/>
        <end position="436"/>
    </location>
</feature>
<dbReference type="InterPro" id="IPR011701">
    <property type="entry name" value="MFS"/>
</dbReference>
<dbReference type="PANTHER" id="PTHR43045">
    <property type="entry name" value="SHIKIMATE TRANSPORTER"/>
    <property type="match status" value="1"/>
</dbReference>
<feature type="transmembrane region" description="Helical" evidence="7">
    <location>
        <begin position="323"/>
        <end position="342"/>
    </location>
</feature>
<dbReference type="AlphaFoldDB" id="A0A5C6S2Z6"/>